<dbReference type="InterPro" id="IPR050583">
    <property type="entry name" value="Mycobacterial_A85_antigen"/>
</dbReference>
<evidence type="ECO:0000256" key="3">
    <source>
        <dbReference type="ARBA" id="ARBA00022801"/>
    </source>
</evidence>
<dbReference type="Pfam" id="PF00756">
    <property type="entry name" value="Esterase"/>
    <property type="match status" value="1"/>
</dbReference>
<feature type="domain" description="Enterochelin esterase N-terminal" evidence="5">
    <location>
        <begin position="188"/>
        <end position="273"/>
    </location>
</feature>
<organism evidence="6 7">
    <name type="scientific">Halarcobacter ebronensis</name>
    <dbReference type="NCBI Taxonomy" id="1462615"/>
    <lineage>
        <taxon>Bacteria</taxon>
        <taxon>Pseudomonadati</taxon>
        <taxon>Campylobacterota</taxon>
        <taxon>Epsilonproteobacteria</taxon>
        <taxon>Campylobacterales</taxon>
        <taxon>Arcobacteraceae</taxon>
        <taxon>Halarcobacter</taxon>
    </lineage>
</organism>
<evidence type="ECO:0000313" key="6">
    <source>
        <dbReference type="EMBL" id="RXK07391.1"/>
    </source>
</evidence>
<proteinExistence type="inferred from homology"/>
<keyword evidence="2" id="KW-0963">Cytoplasm</keyword>
<dbReference type="AlphaFoldDB" id="A0A4Q1ASC0"/>
<dbReference type="GO" id="GO:0008849">
    <property type="term" value="F:enterochelin esterase activity"/>
    <property type="evidence" value="ECO:0007669"/>
    <property type="project" value="InterPro"/>
</dbReference>
<dbReference type="InterPro" id="IPR000801">
    <property type="entry name" value="Esterase-like"/>
</dbReference>
<dbReference type="PANTHER" id="PTHR48098">
    <property type="entry name" value="ENTEROCHELIN ESTERASE-RELATED"/>
    <property type="match status" value="1"/>
</dbReference>
<protein>
    <recommendedName>
        <fullName evidence="5">Enterochelin esterase N-terminal domain-containing protein</fullName>
    </recommendedName>
</protein>
<gene>
    <name evidence="6" type="ORF">CRV07_02700</name>
</gene>
<dbReference type="SUPFAM" id="SSF81296">
    <property type="entry name" value="E set domains"/>
    <property type="match status" value="1"/>
</dbReference>
<evidence type="ECO:0000256" key="1">
    <source>
        <dbReference type="ARBA" id="ARBA00004496"/>
    </source>
</evidence>
<dbReference type="Gene3D" id="3.40.50.1820">
    <property type="entry name" value="alpha/beta hydrolase"/>
    <property type="match status" value="1"/>
</dbReference>
<dbReference type="InterPro" id="IPR029058">
    <property type="entry name" value="AB_hydrolase_fold"/>
</dbReference>
<dbReference type="SUPFAM" id="SSF53474">
    <property type="entry name" value="alpha/beta-Hydrolases"/>
    <property type="match status" value="1"/>
</dbReference>
<evidence type="ECO:0000256" key="2">
    <source>
        <dbReference type="ARBA" id="ARBA00022490"/>
    </source>
</evidence>
<sequence>MQHMEHHEVLEYLLNINSKKVVRVILLPLLLFSFCFANDAKEIEVQIEANGINKTSIKFSKDEYIVGSYSFSSDVESLNLLDEKRNLIRRLDKDNKKNGNFYFLADATQNYFFEIKNLNESNKVKIKIEKVVTTKGNSSAENEDFLSKKIEEVYKELKNKGNTDRFWENVKKEGTPLVEEYDKESYVLTFLYRDAKKDVKILGAPVSEHVKLKRLLESDIWYKSFIVPKGTRLSYQLAPDTPIFEGTRWEKRVSILATAQKDNYNKYPLIYGNYKDKYNISSSIVLPNGKLKDWSLEKAKENFDKKEITFKSEYLKNSRDITILRAKELKKEKEYPLLFIFDSVDYQSKIDTQTILNNLISKDVIPEVIAVFIANPTPKSRATELPCNEDFANFMAKELYPYIKKEFKKEFKASNNILIGSSYGGLASSYIAFKYPNIFGKVLSMSGSYWWKPDEDKEYRWLSKEFIKSEKVPVEFFLSAGIFEGGDSEIEILNSNRYFRDILRAKDYKVFYEEIAGGHDYFSWRVILPYGLKILLNK</sequence>
<dbReference type="InterPro" id="IPR013783">
    <property type="entry name" value="Ig-like_fold"/>
</dbReference>
<keyword evidence="7" id="KW-1185">Reference proteome</keyword>
<dbReference type="OrthoDB" id="9775130at2"/>
<dbReference type="PANTHER" id="PTHR48098:SF3">
    <property type="entry name" value="IRON(III) ENTEROBACTIN ESTERASE"/>
    <property type="match status" value="1"/>
</dbReference>
<evidence type="ECO:0000256" key="4">
    <source>
        <dbReference type="ARBA" id="ARBA00024201"/>
    </source>
</evidence>
<comment type="similarity">
    <text evidence="4">Belongs to the Fes family.</text>
</comment>
<dbReference type="Gene3D" id="2.60.40.10">
    <property type="entry name" value="Immunoglobulins"/>
    <property type="match status" value="1"/>
</dbReference>
<evidence type="ECO:0000259" key="5">
    <source>
        <dbReference type="Pfam" id="PF11806"/>
    </source>
</evidence>
<dbReference type="GO" id="GO:0006826">
    <property type="term" value="P:iron ion transport"/>
    <property type="evidence" value="ECO:0007669"/>
    <property type="project" value="InterPro"/>
</dbReference>
<dbReference type="EMBL" id="PDKK01000002">
    <property type="protein sequence ID" value="RXK07391.1"/>
    <property type="molecule type" value="Genomic_DNA"/>
</dbReference>
<dbReference type="GO" id="GO:0005737">
    <property type="term" value="C:cytoplasm"/>
    <property type="evidence" value="ECO:0007669"/>
    <property type="project" value="UniProtKB-SubCell"/>
</dbReference>
<accession>A0A4Q1ASC0</accession>
<dbReference type="InterPro" id="IPR021764">
    <property type="entry name" value="Enterochelin_esterase_N"/>
</dbReference>
<dbReference type="InterPro" id="IPR014756">
    <property type="entry name" value="Ig_E-set"/>
</dbReference>
<comment type="caution">
    <text evidence="6">The sequence shown here is derived from an EMBL/GenBank/DDBJ whole genome shotgun (WGS) entry which is preliminary data.</text>
</comment>
<dbReference type="Pfam" id="PF11806">
    <property type="entry name" value="Enterochelin_N"/>
    <property type="match status" value="1"/>
</dbReference>
<name>A0A4Q1ASC0_9BACT</name>
<dbReference type="GO" id="GO:0005506">
    <property type="term" value="F:iron ion binding"/>
    <property type="evidence" value="ECO:0007669"/>
    <property type="project" value="InterPro"/>
</dbReference>
<evidence type="ECO:0000313" key="7">
    <source>
        <dbReference type="Proteomes" id="UP000289758"/>
    </source>
</evidence>
<comment type="subcellular location">
    <subcellularLocation>
        <location evidence="1">Cytoplasm</location>
    </subcellularLocation>
</comment>
<reference evidence="6 7" key="1">
    <citation type="submission" date="2017-10" db="EMBL/GenBank/DDBJ databases">
        <title>Genomics of the genus Arcobacter.</title>
        <authorList>
            <person name="Perez-Cataluna A."/>
            <person name="Figueras M.J."/>
        </authorList>
    </citation>
    <scope>NUCLEOTIDE SEQUENCE [LARGE SCALE GENOMIC DNA]</scope>
    <source>
        <strain evidence="6 7">CECT 8441</strain>
    </source>
</reference>
<keyword evidence="3" id="KW-0378">Hydrolase</keyword>
<dbReference type="Proteomes" id="UP000289758">
    <property type="component" value="Unassembled WGS sequence"/>
</dbReference>